<reference evidence="1" key="1">
    <citation type="submission" date="2020-04" db="EMBL/GenBank/DDBJ databases">
        <authorList>
            <person name="Chiriac C."/>
            <person name="Salcher M."/>
            <person name="Ghai R."/>
            <person name="Kavagutti S V."/>
        </authorList>
    </citation>
    <scope>NUCLEOTIDE SEQUENCE</scope>
</reference>
<accession>A0A6J5MCW0</accession>
<proteinExistence type="predicted"/>
<dbReference type="EMBL" id="LR796390">
    <property type="protein sequence ID" value="CAB4141619.1"/>
    <property type="molecule type" value="Genomic_DNA"/>
</dbReference>
<organism evidence="1">
    <name type="scientific">uncultured Caudovirales phage</name>
    <dbReference type="NCBI Taxonomy" id="2100421"/>
    <lineage>
        <taxon>Viruses</taxon>
        <taxon>Duplodnaviria</taxon>
        <taxon>Heunggongvirae</taxon>
        <taxon>Uroviricota</taxon>
        <taxon>Caudoviricetes</taxon>
        <taxon>Peduoviridae</taxon>
        <taxon>Maltschvirus</taxon>
        <taxon>Maltschvirus maltsch</taxon>
    </lineage>
</organism>
<protein>
    <submittedName>
        <fullName evidence="1">Uncharacterized protein</fullName>
    </submittedName>
</protein>
<gene>
    <name evidence="1" type="ORF">UFOVP415_57</name>
</gene>
<sequence>MTPNEILEIDAKRNHPPGTVAGHLRAEINDDLRAGGEIFQFGDTLIVYKAVEPGIVEHHSFNADTPQNLLEANQKLWRLLKKAGAVMAYTTYENPKINKLFEQVSDDFPVEITEDNGVFTAKVSL</sequence>
<evidence type="ECO:0000313" key="1">
    <source>
        <dbReference type="EMBL" id="CAB4141619.1"/>
    </source>
</evidence>
<name>A0A6J5MCW0_9CAUD</name>